<evidence type="ECO:0000256" key="5">
    <source>
        <dbReference type="ARBA" id="ARBA00047422"/>
    </source>
</evidence>
<feature type="active site" evidence="6">
    <location>
        <position position="73"/>
    </location>
</feature>
<evidence type="ECO:0000256" key="1">
    <source>
        <dbReference type="ARBA" id="ARBA00022603"/>
    </source>
</evidence>
<evidence type="ECO:0000256" key="6">
    <source>
        <dbReference type="PROSITE-ProRule" id="PRU01016"/>
    </source>
</evidence>
<comment type="catalytic activity">
    <reaction evidence="5 8">
        <text>a 2'-deoxycytidine in DNA + S-adenosyl-L-methionine = a 5-methyl-2'-deoxycytidine in DNA + S-adenosyl-L-homocysteine + H(+)</text>
        <dbReference type="Rhea" id="RHEA:13681"/>
        <dbReference type="Rhea" id="RHEA-COMP:11369"/>
        <dbReference type="Rhea" id="RHEA-COMP:11370"/>
        <dbReference type="ChEBI" id="CHEBI:15378"/>
        <dbReference type="ChEBI" id="CHEBI:57856"/>
        <dbReference type="ChEBI" id="CHEBI:59789"/>
        <dbReference type="ChEBI" id="CHEBI:85452"/>
        <dbReference type="ChEBI" id="CHEBI:85454"/>
        <dbReference type="EC" id="2.1.1.37"/>
    </reaction>
</comment>
<dbReference type="Gene3D" id="3.40.50.150">
    <property type="entry name" value="Vaccinia Virus protein VP39"/>
    <property type="match status" value="1"/>
</dbReference>
<evidence type="ECO:0000256" key="7">
    <source>
        <dbReference type="RuleBase" id="RU000416"/>
    </source>
</evidence>
<dbReference type="PROSITE" id="PS00094">
    <property type="entry name" value="C5_MTASE_1"/>
    <property type="match status" value="1"/>
</dbReference>
<keyword evidence="3 6" id="KW-0949">S-adenosyl-L-methionine</keyword>
<name>A0ABT2YQD4_9GAMM</name>
<evidence type="ECO:0000256" key="8">
    <source>
        <dbReference type="RuleBase" id="RU000417"/>
    </source>
</evidence>
<dbReference type="Proteomes" id="UP001209713">
    <property type="component" value="Unassembled WGS sequence"/>
</dbReference>
<dbReference type="GO" id="GO:0003886">
    <property type="term" value="F:DNA (cytosine-5-)-methyltransferase activity"/>
    <property type="evidence" value="ECO:0007669"/>
    <property type="project" value="UniProtKB-EC"/>
</dbReference>
<dbReference type="EC" id="2.1.1.37" evidence="8"/>
<organism evidence="9 10">
    <name type="scientific">Marinomonas sargassi</name>
    <dbReference type="NCBI Taxonomy" id="2984494"/>
    <lineage>
        <taxon>Bacteria</taxon>
        <taxon>Pseudomonadati</taxon>
        <taxon>Pseudomonadota</taxon>
        <taxon>Gammaproteobacteria</taxon>
        <taxon>Oceanospirillales</taxon>
        <taxon>Oceanospirillaceae</taxon>
        <taxon>Marinomonas</taxon>
    </lineage>
</organism>
<dbReference type="NCBIfam" id="TIGR00675">
    <property type="entry name" value="dcm"/>
    <property type="match status" value="1"/>
</dbReference>
<evidence type="ECO:0000256" key="4">
    <source>
        <dbReference type="ARBA" id="ARBA00022747"/>
    </source>
</evidence>
<proteinExistence type="inferred from homology"/>
<evidence type="ECO:0000313" key="9">
    <source>
        <dbReference type="EMBL" id="MCV2402100.1"/>
    </source>
</evidence>
<gene>
    <name evidence="9" type="primary">dcm</name>
    <name evidence="9" type="ORF">OFY17_04275</name>
</gene>
<dbReference type="InterPro" id="IPR029063">
    <property type="entry name" value="SAM-dependent_MTases_sf"/>
</dbReference>
<evidence type="ECO:0000313" key="10">
    <source>
        <dbReference type="Proteomes" id="UP001209713"/>
    </source>
</evidence>
<keyword evidence="10" id="KW-1185">Reference proteome</keyword>
<dbReference type="EMBL" id="JAOVZB010000001">
    <property type="protein sequence ID" value="MCV2402100.1"/>
    <property type="molecule type" value="Genomic_DNA"/>
</dbReference>
<accession>A0ABT2YQD4</accession>
<keyword evidence="2 6" id="KW-0808">Transferase</keyword>
<reference evidence="9 10" key="1">
    <citation type="submission" date="2022-10" db="EMBL/GenBank/DDBJ databases">
        <title>Marinomonas transparenta sp. nov. and Marinomonas sargassi sp. nov., isolated from marine alga (Sargassum natans (L.) Gaillon).</title>
        <authorList>
            <person name="Wang Y."/>
        </authorList>
    </citation>
    <scope>NUCLEOTIDE SEQUENCE [LARGE SCALE GENOMIC DNA]</scope>
    <source>
        <strain evidence="9 10">C2222</strain>
    </source>
</reference>
<evidence type="ECO:0000256" key="2">
    <source>
        <dbReference type="ARBA" id="ARBA00022679"/>
    </source>
</evidence>
<keyword evidence="4" id="KW-0680">Restriction system</keyword>
<dbReference type="PANTHER" id="PTHR10629:SF50">
    <property type="entry name" value="DNA (CYTOSINE-5)-METHYLTRANSFERASE CMT3"/>
    <property type="match status" value="1"/>
</dbReference>
<comment type="similarity">
    <text evidence="6 7">Belongs to the class I-like SAM-binding methyltransferase superfamily. C5-methyltransferase family.</text>
</comment>
<evidence type="ECO:0000256" key="3">
    <source>
        <dbReference type="ARBA" id="ARBA00022691"/>
    </source>
</evidence>
<dbReference type="SUPFAM" id="SSF53335">
    <property type="entry name" value="S-adenosyl-L-methionine-dependent methyltransferases"/>
    <property type="match status" value="1"/>
</dbReference>
<dbReference type="PROSITE" id="PS51679">
    <property type="entry name" value="SAM_MT_C5"/>
    <property type="match status" value="1"/>
</dbReference>
<dbReference type="Pfam" id="PF00145">
    <property type="entry name" value="DNA_methylase"/>
    <property type="match status" value="1"/>
</dbReference>
<dbReference type="PRINTS" id="PR00105">
    <property type="entry name" value="C5METTRFRASE"/>
</dbReference>
<sequence length="378" mass="42307">MIDKCVFGIFSGIGGIELGMAKGGFYSVALCEIDKAAKHVLETKFPGIKVFDDVRAIKKVPEGTKIITAGFPCQDLSSSGKKSGISGEQSFLIDEVFRLLSNSKNIDWVILENVKFMLHLNKGSAMDYITNEFEKLGYNWAYRVVNTESFGLPQRRHRVIFIASKCFDPRRVLFVDDAKESPNKNSSSDEVPRGFYWTEGRYSTGMAHNSIPPLKAGSTIGIPSPPAILFPDGAVGTPSILDAERLQGFPENWTKPSEDIMRPSHRWKLIGNSVSVPIFHWVSHRINKPLDYDGTHDPALTDSKWPNAAWSIKKIRKQSMVSEWPKNEEFIGLNKFLKYPVKPLSFKAATGYLSRAKSGNLNHPDGFISKLEEYTNNI</sequence>
<protein>
    <recommendedName>
        <fullName evidence="8">Cytosine-specific methyltransferase</fullName>
        <ecNumber evidence="8">2.1.1.37</ecNumber>
    </recommendedName>
</protein>
<dbReference type="InterPro" id="IPR001525">
    <property type="entry name" value="C5_MeTfrase"/>
</dbReference>
<dbReference type="InterPro" id="IPR050390">
    <property type="entry name" value="C5-Methyltransferase"/>
</dbReference>
<dbReference type="GO" id="GO:0032259">
    <property type="term" value="P:methylation"/>
    <property type="evidence" value="ECO:0007669"/>
    <property type="project" value="UniProtKB-KW"/>
</dbReference>
<dbReference type="InterPro" id="IPR018117">
    <property type="entry name" value="C5_DNA_meth_AS"/>
</dbReference>
<dbReference type="RefSeq" id="WP_263529464.1">
    <property type="nucleotide sequence ID" value="NZ_JAOVZB010000001.1"/>
</dbReference>
<keyword evidence="1 6" id="KW-0489">Methyltransferase</keyword>
<dbReference type="PANTHER" id="PTHR10629">
    <property type="entry name" value="CYTOSINE-SPECIFIC METHYLTRANSFERASE"/>
    <property type="match status" value="1"/>
</dbReference>
<comment type="caution">
    <text evidence="9">The sequence shown here is derived from an EMBL/GenBank/DDBJ whole genome shotgun (WGS) entry which is preliminary data.</text>
</comment>